<feature type="transmembrane region" description="Helical" evidence="15">
    <location>
        <begin position="1273"/>
        <end position="1296"/>
    </location>
</feature>
<dbReference type="InterPro" id="IPR004765">
    <property type="entry name" value="NPC1-like"/>
</dbReference>
<evidence type="ECO:0000256" key="9">
    <source>
        <dbReference type="ARBA" id="ARBA00023136"/>
    </source>
</evidence>
<evidence type="ECO:0000313" key="19">
    <source>
        <dbReference type="Proteomes" id="UP000001064"/>
    </source>
</evidence>
<sequence length="1318" mass="145449">MNIKSIMSLFVCIYIFTILTETVHSQGPYPYGTEPGCSMYGFNASYIIVDNFKPYDHTDMAPNTCQASHPEYSNSSCCTFNQTLVLSDNMVMGAAIFGRCPACLYNVWDLWCASSCSPYQSSFMIPTKNNTEGKISNIDFILHPDYAWGLYNSCKDVNSNGAPPFGTLCPTPLLFFQSIFSTNPAFSINWVFNETGYNGNITPCTASCSCGQCSDSCTAAPAVNNIVFFNQSLPSTYMFDQELPWLTVGLIWGFVIFILSLLLLSSGWMLYKKELLLISTSNQKIGVFMALFIVYVIAILIPFIIGAVDLPTQTTQCLWKMPGDHEWYCDLALFVGSYVMFALTVLFVMTLVIYLLSLSSQPIPGSSSDVSVRLPNSDSPSDSPLLQSSSSENSSSFTAGNFVQKLFYKYGQVIASRPLIVIGVCLIFTVVMGVGIKFLQIEEDPVKLWVAPGSRAALDKDYFDSNFGPFYRVEQLIITPKQPVDSIFQYDLLLELFNIEIQLMNLVTNYNNKTVTLQDLCFQPTKKGCLVESVSGLWQRDISKLNTTQNNILGYYESCQSNLLGASCMDAVGAPVNPSVVLGGWEKNSTNATTFVTTFLLNNPNSQVDEAMAWENVWLATIQNISKASTVFDISYSAERSVQDELSRESEADVPTIIISYSVMFLYVSFALGSYYPFPNRFSSILVRSRFALGLCGILVVASSIVIAVGICSYGGLKATLIISEVIPFLVLAIGVDNIFIMVNTFETLHVVRYDPQTGASILPTAEDSLARTLSKVGPSMALASLSEALAFLLGSFTGMPAVQAFSYYASVAILFDFLLQISAFASLLVLDTKRTESRRIDCFPCAQLGGDNSDDEDEDERQPFMRADINNNLNSQYKLKKAKKTTLLQLVFKNTITPLVVNPIFKIFSIVFFIGMLLVGINYSFQVSIGLDQRVALPRDSYLQAYFDNLANYLEVGPPFYIVVKGDYDYVDVATQNDLCTVAGCNNNSLVNVFNNAPYISQGISSWLDDYLSWSQTFGCCLSYPNGTICTDPTCSPCFLVTSTGRPTPEDFQEYLHDFLGAPNTASCPIAGLAYTSDTNIQNGTIIASRFDGYHTPLRTQNDYINAIQTAYFLADESKLDVMVYSIFYVYFEAYLTIKSVAITCVLLALAGVFVMCLILLMNPLVSLLVVISVGMICIDLLGIMTLWNISLNAVSVVNLVMAIGIGIEFNVHIASAFVKAPKHLSREQRVKYALNEMGANIISGIFITKLLGVSVLGFSSSEIFTVYYFRMYLSIVILGALHGIILLPVLLCLFGSDAVQFDRICSKKDKYSLSEE</sequence>
<feature type="transmembrane region" description="Helical" evidence="15">
    <location>
        <begin position="285"/>
        <end position="305"/>
    </location>
</feature>
<dbReference type="Pfam" id="PF12349">
    <property type="entry name" value="Sterol-sensing"/>
    <property type="match status" value="1"/>
</dbReference>
<dbReference type="PROSITE" id="PS50156">
    <property type="entry name" value="SSD"/>
    <property type="match status" value="1"/>
</dbReference>
<proteinExistence type="inferred from homology"/>
<evidence type="ECO:0000256" key="8">
    <source>
        <dbReference type="ARBA" id="ARBA00023098"/>
    </source>
</evidence>
<dbReference type="FunCoup" id="F1A064">
    <property type="interactions" value="125"/>
</dbReference>
<dbReference type="Pfam" id="PF22314">
    <property type="entry name" value="NPC1_MLD"/>
    <property type="match status" value="1"/>
</dbReference>
<organism evidence="18 19">
    <name type="scientific">Dictyostelium purpureum</name>
    <name type="common">Slime mold</name>
    <dbReference type="NCBI Taxonomy" id="5786"/>
    <lineage>
        <taxon>Eukaryota</taxon>
        <taxon>Amoebozoa</taxon>
        <taxon>Evosea</taxon>
        <taxon>Eumycetozoa</taxon>
        <taxon>Dictyostelia</taxon>
        <taxon>Dictyosteliales</taxon>
        <taxon>Dictyosteliaceae</taxon>
        <taxon>Dictyostelium</taxon>
    </lineage>
</organism>
<dbReference type="InterPro" id="IPR000731">
    <property type="entry name" value="SSD"/>
</dbReference>
<feature type="transmembrane region" description="Helical" evidence="15">
    <location>
        <begin position="722"/>
        <end position="743"/>
    </location>
</feature>
<feature type="transmembrane region" description="Helical" evidence="15">
    <location>
        <begin position="419"/>
        <end position="439"/>
    </location>
</feature>
<dbReference type="RefSeq" id="XP_003293060.1">
    <property type="nucleotide sequence ID" value="XM_003293012.1"/>
</dbReference>
<dbReference type="eggNOG" id="KOG1933">
    <property type="taxonomic scope" value="Eukaryota"/>
</dbReference>
<dbReference type="PANTHER" id="PTHR45727:SF10">
    <property type="entry name" value="NPC1 PROTEIN"/>
    <property type="match status" value="1"/>
</dbReference>
<feature type="transmembrane region" description="Helical" evidence="15">
    <location>
        <begin position="905"/>
        <end position="926"/>
    </location>
</feature>
<feature type="transmembrane region" description="Helical" evidence="15">
    <location>
        <begin position="806"/>
        <end position="831"/>
    </location>
</feature>
<feature type="transmembrane region" description="Helical" evidence="15">
    <location>
        <begin position="1241"/>
        <end position="1261"/>
    </location>
</feature>
<dbReference type="KEGG" id="dpp:DICPUDRAFT_157858"/>
<evidence type="ECO:0000256" key="6">
    <source>
        <dbReference type="ARBA" id="ARBA00022729"/>
    </source>
</evidence>
<evidence type="ECO:0000256" key="11">
    <source>
        <dbReference type="ARBA" id="ARBA00023166"/>
    </source>
</evidence>
<evidence type="ECO:0000256" key="7">
    <source>
        <dbReference type="ARBA" id="ARBA00022989"/>
    </source>
</evidence>
<keyword evidence="6 16" id="KW-0732">Signal</keyword>
<keyword evidence="7 15" id="KW-1133">Transmembrane helix</keyword>
<evidence type="ECO:0000256" key="13">
    <source>
        <dbReference type="ARBA" id="ARBA00023221"/>
    </source>
</evidence>
<dbReference type="GO" id="GO:0016020">
    <property type="term" value="C:membrane"/>
    <property type="evidence" value="ECO:0000318"/>
    <property type="project" value="GO_Central"/>
</dbReference>
<keyword evidence="13" id="KW-0753">Steroid metabolism</keyword>
<evidence type="ECO:0000256" key="5">
    <source>
        <dbReference type="ARBA" id="ARBA00022692"/>
    </source>
</evidence>
<dbReference type="GO" id="GO:0015918">
    <property type="term" value="P:sterol transport"/>
    <property type="evidence" value="ECO:0000318"/>
    <property type="project" value="GO_Central"/>
</dbReference>
<evidence type="ECO:0000256" key="3">
    <source>
        <dbReference type="ARBA" id="ARBA00022448"/>
    </source>
</evidence>
<keyword evidence="11" id="KW-1207">Sterol metabolism</keyword>
<name>F1A064_DICPU</name>
<dbReference type="GO" id="GO:0008203">
    <property type="term" value="P:cholesterol metabolic process"/>
    <property type="evidence" value="ECO:0007669"/>
    <property type="project" value="UniProtKB-KW"/>
</dbReference>
<dbReference type="InterPro" id="IPR053958">
    <property type="entry name" value="HMGCR/SNAP/NPC1-like_SSD"/>
</dbReference>
<dbReference type="GO" id="GO:0032934">
    <property type="term" value="F:sterol binding"/>
    <property type="evidence" value="ECO:0000318"/>
    <property type="project" value="GO_Central"/>
</dbReference>
<gene>
    <name evidence="18" type="ORF">DICPUDRAFT_157858</name>
</gene>
<keyword evidence="9 15" id="KW-0472">Membrane</keyword>
<dbReference type="SUPFAM" id="SSF82866">
    <property type="entry name" value="Multidrug efflux transporter AcrB transmembrane domain"/>
    <property type="match status" value="2"/>
</dbReference>
<comment type="similarity">
    <text evidence="2">Belongs to the patched family.</text>
</comment>
<evidence type="ECO:0000256" key="10">
    <source>
        <dbReference type="ARBA" id="ARBA00023157"/>
    </source>
</evidence>
<dbReference type="OMA" id="WWFDVES"/>
<feature type="transmembrane region" description="Helical" evidence="15">
    <location>
        <begin position="1142"/>
        <end position="1162"/>
    </location>
</feature>
<keyword evidence="3" id="KW-0813">Transport</keyword>
<dbReference type="VEuPathDB" id="AmoebaDB:DICPUDRAFT_157858"/>
<feature type="signal peptide" evidence="16">
    <location>
        <begin position="1"/>
        <end position="25"/>
    </location>
</feature>
<dbReference type="GO" id="GO:0012505">
    <property type="term" value="C:endomembrane system"/>
    <property type="evidence" value="ECO:0007669"/>
    <property type="project" value="UniProtKB-SubCell"/>
</dbReference>
<reference evidence="19" key="1">
    <citation type="journal article" date="2011" name="Genome Biol.">
        <title>Comparative genomics of the social amoebae Dictyostelium discoideum and Dictyostelium purpureum.</title>
        <authorList>
            <consortium name="US DOE Joint Genome Institute (JGI-PGF)"/>
            <person name="Sucgang R."/>
            <person name="Kuo A."/>
            <person name="Tian X."/>
            <person name="Salerno W."/>
            <person name="Parikh A."/>
            <person name="Feasley C.L."/>
            <person name="Dalin E."/>
            <person name="Tu H."/>
            <person name="Huang E."/>
            <person name="Barry K."/>
            <person name="Lindquist E."/>
            <person name="Shapiro H."/>
            <person name="Bruce D."/>
            <person name="Schmutz J."/>
            <person name="Salamov A."/>
            <person name="Fey P."/>
            <person name="Gaudet P."/>
            <person name="Anjard C."/>
            <person name="Babu M.M."/>
            <person name="Basu S."/>
            <person name="Bushmanova Y."/>
            <person name="van der Wel H."/>
            <person name="Katoh-Kurasawa M."/>
            <person name="Dinh C."/>
            <person name="Coutinho P.M."/>
            <person name="Saito T."/>
            <person name="Elias M."/>
            <person name="Schaap P."/>
            <person name="Kay R.R."/>
            <person name="Henrissat B."/>
            <person name="Eichinger L."/>
            <person name="Rivero F."/>
            <person name="Putnam N.H."/>
            <person name="West C.M."/>
            <person name="Loomis W.F."/>
            <person name="Chisholm R.L."/>
            <person name="Shaulsky G."/>
            <person name="Strassmann J.E."/>
            <person name="Queller D.C."/>
            <person name="Kuspa A."/>
            <person name="Grigoriev I.V."/>
        </authorList>
    </citation>
    <scope>NUCLEOTIDE SEQUENCE [LARGE SCALE GENOMIC DNA]</scope>
    <source>
        <strain evidence="19">QSDP1</strain>
    </source>
</reference>
<feature type="transmembrane region" description="Helical" evidence="15">
    <location>
        <begin position="781"/>
        <end position="800"/>
    </location>
</feature>
<keyword evidence="5 15" id="KW-0812">Transmembrane</keyword>
<keyword evidence="8" id="KW-0443">Lipid metabolism</keyword>
<feature type="domain" description="SSD" evidence="17">
    <location>
        <begin position="653"/>
        <end position="831"/>
    </location>
</feature>
<dbReference type="InterPro" id="IPR032190">
    <property type="entry name" value="NPC1_N"/>
</dbReference>
<evidence type="ECO:0000313" key="18">
    <source>
        <dbReference type="EMBL" id="EGC30415.1"/>
    </source>
</evidence>
<dbReference type="EMBL" id="GL871331">
    <property type="protein sequence ID" value="EGC30415.1"/>
    <property type="molecule type" value="Genomic_DNA"/>
</dbReference>
<evidence type="ECO:0000256" key="16">
    <source>
        <dbReference type="SAM" id="SignalP"/>
    </source>
</evidence>
<protein>
    <recommendedName>
        <fullName evidence="17">SSD domain-containing protein</fullName>
    </recommendedName>
</protein>
<feature type="transmembrane region" description="Helical" evidence="15">
    <location>
        <begin position="1169"/>
        <end position="1189"/>
    </location>
</feature>
<keyword evidence="4" id="KW-0153">Cholesterol metabolism</keyword>
<feature type="region of interest" description="Disordered" evidence="14">
    <location>
        <begin position="363"/>
        <end position="395"/>
    </location>
</feature>
<evidence type="ECO:0000256" key="14">
    <source>
        <dbReference type="SAM" id="MobiDB-lite"/>
    </source>
</evidence>
<feature type="transmembrane region" description="Helical" evidence="15">
    <location>
        <begin position="1195"/>
        <end position="1220"/>
    </location>
</feature>
<dbReference type="FunFam" id="1.20.1640.10:FF:000008">
    <property type="entry name" value="NPC intracellular cholesterol transporter 1"/>
    <property type="match status" value="1"/>
</dbReference>
<dbReference type="OrthoDB" id="6510177at2759"/>
<dbReference type="GO" id="GO:0005319">
    <property type="term" value="F:lipid transporter activity"/>
    <property type="evidence" value="ECO:0007669"/>
    <property type="project" value="InterPro"/>
</dbReference>
<feature type="transmembrane region" description="Helical" evidence="15">
    <location>
        <begin position="331"/>
        <end position="356"/>
    </location>
</feature>
<accession>F1A064</accession>
<dbReference type="Gene3D" id="1.20.1640.10">
    <property type="entry name" value="Multidrug efflux transporter AcrB transmembrane domain"/>
    <property type="match status" value="2"/>
</dbReference>
<evidence type="ECO:0000256" key="2">
    <source>
        <dbReference type="ARBA" id="ARBA00005585"/>
    </source>
</evidence>
<feature type="transmembrane region" description="Helical" evidence="15">
    <location>
        <begin position="658"/>
        <end position="678"/>
    </location>
</feature>
<evidence type="ECO:0000256" key="4">
    <source>
        <dbReference type="ARBA" id="ARBA00022548"/>
    </source>
</evidence>
<evidence type="ECO:0000256" key="15">
    <source>
        <dbReference type="SAM" id="Phobius"/>
    </source>
</evidence>
<dbReference type="GeneID" id="10510529"/>
<dbReference type="InParanoid" id="F1A064"/>
<feature type="transmembrane region" description="Helical" evidence="15">
    <location>
        <begin position="690"/>
        <end position="716"/>
    </location>
</feature>
<dbReference type="PANTHER" id="PTHR45727">
    <property type="entry name" value="NPC INTRACELLULAR CHOLESTEROL TRANSPORTER 1"/>
    <property type="match status" value="1"/>
</dbReference>
<keyword evidence="19" id="KW-1185">Reference proteome</keyword>
<evidence type="ECO:0000256" key="1">
    <source>
        <dbReference type="ARBA" id="ARBA00004127"/>
    </source>
</evidence>
<dbReference type="InterPro" id="IPR053956">
    <property type="entry name" value="NPC1_MLD"/>
</dbReference>
<dbReference type="NCBIfam" id="TIGR00917">
    <property type="entry name" value="2A060601"/>
    <property type="match status" value="1"/>
</dbReference>
<feature type="chain" id="PRO_5003262965" description="SSD domain-containing protein" evidence="16">
    <location>
        <begin position="26"/>
        <end position="1318"/>
    </location>
</feature>
<evidence type="ECO:0000259" key="17">
    <source>
        <dbReference type="PROSITE" id="PS50156"/>
    </source>
</evidence>
<dbReference type="Proteomes" id="UP000001064">
    <property type="component" value="Unassembled WGS sequence"/>
</dbReference>
<keyword evidence="10" id="KW-1015">Disulfide bond</keyword>
<dbReference type="Pfam" id="PF16414">
    <property type="entry name" value="NPC1_N"/>
    <property type="match status" value="1"/>
</dbReference>
<evidence type="ECO:0000256" key="12">
    <source>
        <dbReference type="ARBA" id="ARBA00023180"/>
    </source>
</evidence>
<feature type="transmembrane region" description="Helical" evidence="15">
    <location>
        <begin position="243"/>
        <end position="264"/>
    </location>
</feature>
<keyword evidence="12" id="KW-0325">Glycoprotein</keyword>
<comment type="subcellular location">
    <subcellularLocation>
        <location evidence="1">Endomembrane system</location>
        <topology evidence="1">Multi-pass membrane protein</topology>
    </subcellularLocation>
</comment>